<reference evidence="7" key="1">
    <citation type="submission" date="2013-12" db="EMBL/GenBank/DDBJ databases">
        <title>The Genome Sequence of Aphanomyces invadans NJM9701.</title>
        <authorList>
            <consortium name="The Broad Institute Genomics Platform"/>
            <person name="Russ C."/>
            <person name="Tyler B."/>
            <person name="van West P."/>
            <person name="Dieguez-Uribeondo J."/>
            <person name="Young S.K."/>
            <person name="Zeng Q."/>
            <person name="Gargeya S."/>
            <person name="Fitzgerald M."/>
            <person name="Abouelleil A."/>
            <person name="Alvarado L."/>
            <person name="Chapman S.B."/>
            <person name="Gainer-Dewar J."/>
            <person name="Goldberg J."/>
            <person name="Griggs A."/>
            <person name="Gujja S."/>
            <person name="Hansen M."/>
            <person name="Howarth C."/>
            <person name="Imamovic A."/>
            <person name="Ireland A."/>
            <person name="Larimer J."/>
            <person name="McCowan C."/>
            <person name="Murphy C."/>
            <person name="Pearson M."/>
            <person name="Poon T.W."/>
            <person name="Priest M."/>
            <person name="Roberts A."/>
            <person name="Saif S."/>
            <person name="Shea T."/>
            <person name="Sykes S."/>
            <person name="Wortman J."/>
            <person name="Nusbaum C."/>
            <person name="Birren B."/>
        </authorList>
    </citation>
    <scope>NUCLEOTIDE SEQUENCE [LARGE SCALE GENOMIC DNA]</scope>
    <source>
        <strain evidence="7">NJM9701</strain>
    </source>
</reference>
<dbReference type="GeneID" id="20087781"/>
<evidence type="ECO:0000256" key="2">
    <source>
        <dbReference type="ARBA" id="ARBA00022490"/>
    </source>
</evidence>
<feature type="domain" description="PIH1D1/2/3 CS-like" evidence="6">
    <location>
        <begin position="292"/>
        <end position="387"/>
    </location>
</feature>
<feature type="region of interest" description="Disordered" evidence="4">
    <location>
        <begin position="653"/>
        <end position="676"/>
    </location>
</feature>
<name>A0A024TPK8_9STRA</name>
<dbReference type="InterPro" id="IPR034727">
    <property type="entry name" value="Kintoun"/>
</dbReference>
<feature type="compositionally biased region" description="Polar residues" evidence="4">
    <location>
        <begin position="217"/>
        <end position="231"/>
    </location>
</feature>
<dbReference type="GO" id="GO:0060285">
    <property type="term" value="P:cilium-dependent cell motility"/>
    <property type="evidence" value="ECO:0007669"/>
    <property type="project" value="UniProtKB-UniRule"/>
</dbReference>
<protein>
    <recommendedName>
        <fullName evidence="3">Protein kintoun</fullName>
    </recommendedName>
    <alternativeName>
        <fullName evidence="3">Dynein assembly factor 2, axonemal homolog</fullName>
    </alternativeName>
</protein>
<dbReference type="OrthoDB" id="5135119at2759"/>
<evidence type="ECO:0000256" key="4">
    <source>
        <dbReference type="SAM" id="MobiDB-lite"/>
    </source>
</evidence>
<evidence type="ECO:0000256" key="3">
    <source>
        <dbReference type="HAMAP-Rule" id="MF_03069"/>
    </source>
</evidence>
<evidence type="ECO:0000256" key="1">
    <source>
        <dbReference type="ARBA" id="ARBA00004496"/>
    </source>
</evidence>
<comment type="function">
    <text evidence="3">Required for cytoplasmic pre-assembly of axonemal dyneins, thereby playing a central role in motility in cilia and flagella. Involved in pre-assembly of dynein arm complexes in the cytoplasm before intraflagellar transport loads them for the ciliary compartment.</text>
</comment>
<sequence length="713" mass="78117">MAGDSPSSPLEAAFAAACDDPARREKFDMTEKEQQSFLKAMKDPEFRTLLNDYMQEISDPAHRAEQEMYLRQLENDNKVPTDKQLVLPKPGFVVKTKYKQRKIFVNVCSSEKMQPPSSTRVASTPSTAGGTSWNLPYCVGPQRMEPDKGGQSIATYDVCYHPRTVLQAMQSAAFMKMLINTALDGVDKVYENIDPDPSKVERDYHVLKGVSYKSGTPVTMCLTTPKPTTDPSRPKQPTRRASLEPAVVAQAKPESASPPPPTTAEPLGSSPLIQELSSTTTSSSSNPRPLPTIAYRITHRGQFDLADHIDNREAKAFRPRDLVVKMALPSHASAAGIDLDVSSTAVRVTAAGYAPLAFELPFPVVEAKGKAKFDKATKTLVVTLPVVEPSVPEHVPSEEIKTGEEPAVEQVAVPPHNDTMTEHTADRVREHGMAPSSVDHTRWVAPPPPTEHGEFVAYREFAQMAKHDKPNIVYHRARSSIHETKTHVSHLVHVADVDEASLSTVDDGTATLFRFQAGKPRVWYEYCVHHRHETDQGDPVVDWTVHVASQNVAIVCRKGAPTAEPPFRVHRVSPTVISVLVDVANVDPAAVTSSFTSHGFALAFRHDDRVKLELARSFQDAIDPDKCRVDVAQDNVLVVLAVTNPDGIYLDVESSPPRVATDEGDMAAPTTSSTSLVASTSNNSLQATAMVDEPPPQLVQVPRFSNDLMYELD</sequence>
<dbReference type="InterPro" id="IPR041442">
    <property type="entry name" value="PIH1D1/2/3_CS-like"/>
</dbReference>
<keyword evidence="2 3" id="KW-0963">Cytoplasm</keyword>
<comment type="similarity">
    <text evidence="3">Belongs to the PIH1 family. Kintoun subfamily.</text>
</comment>
<organism evidence="7">
    <name type="scientific">Aphanomyces invadans</name>
    <dbReference type="NCBI Taxonomy" id="157072"/>
    <lineage>
        <taxon>Eukaryota</taxon>
        <taxon>Sar</taxon>
        <taxon>Stramenopiles</taxon>
        <taxon>Oomycota</taxon>
        <taxon>Saprolegniomycetes</taxon>
        <taxon>Saprolegniales</taxon>
        <taxon>Verrucalvaceae</taxon>
        <taxon>Aphanomyces</taxon>
    </lineage>
</organism>
<dbReference type="RefSeq" id="XP_008875401.1">
    <property type="nucleotide sequence ID" value="XM_008877179.1"/>
</dbReference>
<dbReference type="VEuPathDB" id="FungiDB:H310_10731"/>
<dbReference type="STRING" id="157072.A0A024TPK8"/>
<dbReference type="InterPro" id="IPR012981">
    <property type="entry name" value="PIH1_N"/>
</dbReference>
<proteinExistence type="inferred from homology"/>
<dbReference type="EMBL" id="KI913978">
    <property type="protein sequence ID" value="ETV96090.1"/>
    <property type="molecule type" value="Genomic_DNA"/>
</dbReference>
<dbReference type="Pfam" id="PF18201">
    <property type="entry name" value="PIH1_CS"/>
    <property type="match status" value="1"/>
</dbReference>
<dbReference type="eggNOG" id="KOG4356">
    <property type="taxonomic scope" value="Eukaryota"/>
</dbReference>
<feature type="region of interest" description="Disordered" evidence="4">
    <location>
        <begin position="217"/>
        <end position="270"/>
    </location>
</feature>
<dbReference type="PANTHER" id="PTHR22997:SF0">
    <property type="entry name" value="PIH1 DOMAIN-CONTAINING PROTEIN 1"/>
    <property type="match status" value="1"/>
</dbReference>
<dbReference type="Pfam" id="PF08190">
    <property type="entry name" value="PIH1"/>
    <property type="match status" value="1"/>
</dbReference>
<dbReference type="InterPro" id="IPR050734">
    <property type="entry name" value="PIH1/Kintoun_subfamily"/>
</dbReference>
<gene>
    <name evidence="7" type="ORF">H310_10731</name>
</gene>
<evidence type="ECO:0000313" key="7">
    <source>
        <dbReference type="EMBL" id="ETV96090.1"/>
    </source>
</evidence>
<evidence type="ECO:0000259" key="5">
    <source>
        <dbReference type="Pfam" id="PF08190"/>
    </source>
</evidence>
<feature type="domain" description="PIH1 N-terminal" evidence="5">
    <location>
        <begin position="57"/>
        <end position="191"/>
    </location>
</feature>
<comment type="subcellular location">
    <subcellularLocation>
        <location evidence="1 3">Cytoplasm</location>
    </subcellularLocation>
</comment>
<dbReference type="AlphaFoldDB" id="A0A024TPK8"/>
<evidence type="ECO:0000259" key="6">
    <source>
        <dbReference type="Pfam" id="PF18201"/>
    </source>
</evidence>
<accession>A0A024TPK8</accession>
<dbReference type="GO" id="GO:0070286">
    <property type="term" value="P:axonemal dynein complex assembly"/>
    <property type="evidence" value="ECO:0007669"/>
    <property type="project" value="UniProtKB-UniRule"/>
</dbReference>
<dbReference type="GO" id="GO:0005737">
    <property type="term" value="C:cytoplasm"/>
    <property type="evidence" value="ECO:0007669"/>
    <property type="project" value="UniProtKB-SubCell"/>
</dbReference>
<dbReference type="PANTHER" id="PTHR22997">
    <property type="entry name" value="PIH1 DOMAIN-CONTAINING PROTEIN 1"/>
    <property type="match status" value="1"/>
</dbReference>
<dbReference type="HAMAP" id="MF_03069">
    <property type="entry name" value="Kintoun"/>
    <property type="match status" value="1"/>
</dbReference>